<sequence length="771" mass="88893">MLLIAYLLKVSTCLGLFYGLYYFLFRQFTFHRLNRIYLLLALLLSFMIPFVELEQKRIVEVAPTVAEPIVMPQNEVFEGEINAKSTENEGIINGSGQEVFDSEIKSWLLTLTWDEWSIVIYGMGLLVALIVLIRRLWEIVLLSRQQQNDANKDWIEISGSFTAASFLGFIFLNSKALTEEETQQVLLHERTHAQLFHSADVLFVELCKVILWFNPIVYLCKKSLVEIHEYEVDEHLATQLDAKTYAHLILKLAIHSSHSLIHPFGKHPVTNRIHFLFQKPTTAMKKLLYAFVLPLILAGVLAFAPRKEVIVYKESVAKMSVAKVETAKDVPVKVYPLRVHNKHVWWYFKQQKMEALNYFSESNLTLNDLCMLESGGVYYLVNPNSLNIKDIAEVNRLTAKRWKVEIAIIEHSLDAEGKLAKISLAIKNLKTNQLSAPEIIDMAEARELGKQGAYLYLEMRNPYWKPQITLEYGDKSLTVSKCSKMGKEHQMSAGLKLSKDQIEYAVYPDKANLPTFQKVSAYFKKEGFNLMISNEKYDTNQQLSSFDLAVTNDKNEIVNRRIVLNNLRYYVHLVTRPESRNRYDEPLIIRANKFSRKIQIETTTERSEYFKKKGLLKPFIPEKAEVKPPKTVQNEAITEENSEEFSKVVKDMYSKDIFFKRVQIKAKIDGVKDVLIFARSGEGVTATGLAVAAGKFPVYYLDGVKVEEEIVKSLRPSHIKKVDILEPAYNRYSAFVKEHKLDVKNEKFVWMVRRAFDFKKLPSPNLSYSTR</sequence>
<feature type="transmembrane region" description="Helical" evidence="1">
    <location>
        <begin position="6"/>
        <end position="24"/>
    </location>
</feature>
<keyword evidence="4" id="KW-1185">Reference proteome</keyword>
<evidence type="ECO:0000313" key="3">
    <source>
        <dbReference type="EMBL" id="RDB06332.1"/>
    </source>
</evidence>
<dbReference type="InterPro" id="IPR008756">
    <property type="entry name" value="Peptidase_M56"/>
</dbReference>
<feature type="transmembrane region" description="Helical" evidence="1">
    <location>
        <begin position="36"/>
        <end position="53"/>
    </location>
</feature>
<keyword evidence="1" id="KW-1133">Transmembrane helix</keyword>
<organism evidence="3 4">
    <name type="scientific">Runella aurantiaca</name>
    <dbReference type="NCBI Taxonomy" id="2282308"/>
    <lineage>
        <taxon>Bacteria</taxon>
        <taxon>Pseudomonadati</taxon>
        <taxon>Bacteroidota</taxon>
        <taxon>Cytophagia</taxon>
        <taxon>Cytophagales</taxon>
        <taxon>Spirosomataceae</taxon>
        <taxon>Runella</taxon>
    </lineage>
</organism>
<feature type="domain" description="Peptidase M56" evidence="2">
    <location>
        <begin position="175"/>
        <end position="275"/>
    </location>
</feature>
<dbReference type="InterPro" id="IPR052173">
    <property type="entry name" value="Beta-lactam_resp_regulator"/>
</dbReference>
<evidence type="ECO:0000313" key="4">
    <source>
        <dbReference type="Proteomes" id="UP000253141"/>
    </source>
</evidence>
<protein>
    <recommendedName>
        <fullName evidence="2">Peptidase M56 domain-containing protein</fullName>
    </recommendedName>
</protein>
<evidence type="ECO:0000256" key="1">
    <source>
        <dbReference type="SAM" id="Phobius"/>
    </source>
</evidence>
<reference evidence="3 4" key="1">
    <citation type="submission" date="2018-07" db="EMBL/GenBank/DDBJ databases">
        <title>Genome analysis of Runella aurantiaca.</title>
        <authorList>
            <person name="Yang X."/>
        </authorList>
    </citation>
    <scope>NUCLEOTIDE SEQUENCE [LARGE SCALE GENOMIC DNA]</scope>
    <source>
        <strain evidence="3 4">YX9</strain>
    </source>
</reference>
<evidence type="ECO:0000259" key="2">
    <source>
        <dbReference type="Pfam" id="PF05569"/>
    </source>
</evidence>
<keyword evidence="1" id="KW-0812">Transmembrane</keyword>
<dbReference type="Proteomes" id="UP000253141">
    <property type="component" value="Unassembled WGS sequence"/>
</dbReference>
<accession>A0A369IBB8</accession>
<dbReference type="Pfam" id="PF05569">
    <property type="entry name" value="Peptidase_M56"/>
    <property type="match status" value="1"/>
</dbReference>
<dbReference type="PANTHER" id="PTHR34978:SF3">
    <property type="entry name" value="SLR0241 PROTEIN"/>
    <property type="match status" value="1"/>
</dbReference>
<keyword evidence="1" id="KW-0472">Membrane</keyword>
<gene>
    <name evidence="3" type="ORF">DVG78_08695</name>
</gene>
<proteinExistence type="predicted"/>
<feature type="transmembrane region" description="Helical" evidence="1">
    <location>
        <begin position="287"/>
        <end position="304"/>
    </location>
</feature>
<feature type="transmembrane region" description="Helical" evidence="1">
    <location>
        <begin position="116"/>
        <end position="133"/>
    </location>
</feature>
<dbReference type="EMBL" id="QPIW01000005">
    <property type="protein sequence ID" value="RDB06332.1"/>
    <property type="molecule type" value="Genomic_DNA"/>
</dbReference>
<name>A0A369IBB8_9BACT</name>
<dbReference type="AlphaFoldDB" id="A0A369IBB8"/>
<comment type="caution">
    <text evidence="3">The sequence shown here is derived from an EMBL/GenBank/DDBJ whole genome shotgun (WGS) entry which is preliminary data.</text>
</comment>
<dbReference type="PANTHER" id="PTHR34978">
    <property type="entry name" value="POSSIBLE SENSOR-TRANSDUCER PROTEIN BLAR"/>
    <property type="match status" value="1"/>
</dbReference>